<keyword evidence="8" id="KW-1185">Reference proteome</keyword>
<dbReference type="Gene3D" id="2.60.120.1070">
    <property type="match status" value="2"/>
</dbReference>
<dbReference type="Gene3D" id="2.60.120.260">
    <property type="entry name" value="Galactose-binding domain-like"/>
    <property type="match status" value="1"/>
</dbReference>
<evidence type="ECO:0000259" key="5">
    <source>
        <dbReference type="Pfam" id="PF00150"/>
    </source>
</evidence>
<dbReference type="PANTHER" id="PTHR37834:SF2">
    <property type="entry name" value="ESTERASE, SGNH HYDROLASE-TYPE"/>
    <property type="match status" value="1"/>
</dbReference>
<gene>
    <name evidence="7" type="ORF">SAMN04487772_105153</name>
</gene>
<dbReference type="CDD" id="cd01831">
    <property type="entry name" value="Endoglucanase_E_like"/>
    <property type="match status" value="1"/>
</dbReference>
<accession>A0A1I0AH99</accession>
<name>A0A1I0AH99_9FIRM</name>
<keyword evidence="4" id="KW-1133">Transmembrane helix</keyword>
<proteinExistence type="predicted"/>
<feature type="domain" description="Glycoside hydrolase family 5" evidence="5">
    <location>
        <begin position="47"/>
        <end position="291"/>
    </location>
</feature>
<feature type="domain" description="Carbohydrate binding module 65" evidence="6">
    <location>
        <begin position="574"/>
        <end position="685"/>
    </location>
</feature>
<protein>
    <submittedName>
        <fullName evidence="7">GDSL-like Lipase/Acylhydrolase family protein</fullName>
    </submittedName>
</protein>
<dbReference type="InterPro" id="IPR001087">
    <property type="entry name" value="GDSL"/>
</dbReference>
<feature type="domain" description="Carbohydrate binding module 65" evidence="6">
    <location>
        <begin position="371"/>
        <end position="475"/>
    </location>
</feature>
<keyword evidence="4" id="KW-0472">Membrane</keyword>
<dbReference type="InterPro" id="IPR040877">
    <property type="entry name" value="CBM65_1"/>
</dbReference>
<keyword evidence="1 7" id="KW-0378">Hydrolase</keyword>
<dbReference type="InterPro" id="IPR036514">
    <property type="entry name" value="SGNH_hydro_sf"/>
</dbReference>
<evidence type="ECO:0000256" key="1">
    <source>
        <dbReference type="ARBA" id="ARBA00022801"/>
    </source>
</evidence>
<dbReference type="InterPro" id="IPR052762">
    <property type="entry name" value="PCW_deacetylase/CE"/>
</dbReference>
<dbReference type="GO" id="GO:0000272">
    <property type="term" value="P:polysaccharide catabolic process"/>
    <property type="evidence" value="ECO:0007669"/>
    <property type="project" value="InterPro"/>
</dbReference>
<dbReference type="Gene3D" id="3.40.50.1110">
    <property type="entry name" value="SGNH hydrolase"/>
    <property type="match status" value="1"/>
</dbReference>
<dbReference type="SUPFAM" id="SSF52266">
    <property type="entry name" value="SGNH hydrolase"/>
    <property type="match status" value="1"/>
</dbReference>
<evidence type="ECO:0000256" key="2">
    <source>
        <dbReference type="ARBA" id="ARBA00023295"/>
    </source>
</evidence>
<dbReference type="PANTHER" id="PTHR37834">
    <property type="entry name" value="GDSL-LIKE LIPASE/ACYLHYDROLASE DOMAIN PROTEIN (AFU_ORTHOLOGUE AFUA_2G00620)"/>
    <property type="match status" value="1"/>
</dbReference>
<dbReference type="Proteomes" id="UP000199800">
    <property type="component" value="Unassembled WGS sequence"/>
</dbReference>
<evidence type="ECO:0000259" key="6">
    <source>
        <dbReference type="Pfam" id="PF18259"/>
    </source>
</evidence>
<dbReference type="STRING" id="29364.SAMN04487772_105153"/>
<dbReference type="InterPro" id="IPR037461">
    <property type="entry name" value="CtCE2-like_dom"/>
</dbReference>
<organism evidence="7 8">
    <name type="scientific">[Clostridium] polysaccharolyticum</name>
    <dbReference type="NCBI Taxonomy" id="29364"/>
    <lineage>
        <taxon>Bacteria</taxon>
        <taxon>Bacillati</taxon>
        <taxon>Bacillota</taxon>
        <taxon>Clostridia</taxon>
        <taxon>Lachnospirales</taxon>
        <taxon>Lachnospiraceae</taxon>
    </lineage>
</organism>
<dbReference type="RefSeq" id="WP_242939679.1">
    <property type="nucleotide sequence ID" value="NZ_FOHN01000005.1"/>
</dbReference>
<dbReference type="SUPFAM" id="SSF51445">
    <property type="entry name" value="(Trans)glycosidases"/>
    <property type="match status" value="1"/>
</dbReference>
<dbReference type="Pfam" id="PF18259">
    <property type="entry name" value="CBM65_1"/>
    <property type="match status" value="2"/>
</dbReference>
<sequence length="1091" mass="117320">MKGIKKIWAYILVVAMVLTLAPSNMYVNVKAAADSTYGFHVSGSRLLDANGNPFIIRGINHAHTWYKDQSVTAIDAMAKTGANTIRLVLSNGVQWNKDSLSSVKSLIRQCKENKMIAVLEVHDATGKETAKELLQAADYFVEIKDALIGNEAYVIVNIANEWDGPWESSTWKSGYIEAIKELRNAGIKNTIMVDAAGWGQYPKSIADNGKAVFAADPLGNTMFSTHMYEYAGGSASMVKNNIDSVAKTGLCQVIGEFGWKHTDGDVAEETIMSYCQEKGIGYMAWSWKGNSGGVEYLDLANDWAGNRLSDWGDEIVNGANGLKETSKVCSVFSGNTPVIEEPAVTVNPTIAIVTEEPVIVSQAPEGIVNLFQGSESASDWADVISLTTKKDGGTLDASMITKDGYFTAEYTGTKDKFELIFQSWSGGAGWAEVKASNSIVNEAGNYVAVFTYDDIVLAYGEKFDALDRLYVKTIGGAMVLKSFDYVTGGAEPVKSEAPVISEEPVVSVEPVKSEAPVISEEPVVSVEPVKSEAPVISEEPVVSVEPVKSKAPVVSEAPAVSKAPAQEKEGIVFFNGSKEVSAWQSAAEVSTKKNGGNFDPAVITEDGYFAVTYTGTKDCLQAIFQSWTGGSGWAIVTPGKIDTNQDGSYTAIFDYQTVTASYGTSYNLLDRIYLQTQNGNVVVKSFGYVTGKNAPAVSETPSQEPSKAPVVSKTPVVSAEPSKAPAVSETPAAGTLTKKTFRATESNVKVIGRTYLSGTNERWLANTASGIEFTFTGSKGSITILGDFLATGSQPNNQARFAIYVNDKLFADEMLDEAAKTFEFYNGAVAKVTVKVIKLSESQAGTVGIGDITVTSQNGIAPAKAKAHKIEFIGDSITCGYGIDDENINGGFKNSTEDGSKTYAYKTAQMLDADYSVVSVSGIGVISNYTGAGSKNDENVMPKYYDKLAYSWAAFGDWTSPAKVEWDFSKFQPDAVVINLGTNDSSYVAHDAARELEFVAGYVDFIKQIREKNPDATIFCTLGIMGNDLYPQIEQAVAKYTAQTGDKNVTAMEFDSQQMSDGICVDWHPSDKTNTKAATKLSAYMKAVMGW</sequence>
<dbReference type="Pfam" id="PF00657">
    <property type="entry name" value="Lipase_GDSL"/>
    <property type="match status" value="1"/>
</dbReference>
<evidence type="ECO:0000313" key="8">
    <source>
        <dbReference type="Proteomes" id="UP000199800"/>
    </source>
</evidence>
<dbReference type="InterPro" id="IPR017853">
    <property type="entry name" value="GH"/>
</dbReference>
<dbReference type="GO" id="GO:0004553">
    <property type="term" value="F:hydrolase activity, hydrolyzing O-glycosyl compounds"/>
    <property type="evidence" value="ECO:0007669"/>
    <property type="project" value="InterPro"/>
</dbReference>
<dbReference type="InterPro" id="IPR001547">
    <property type="entry name" value="Glyco_hydro_5"/>
</dbReference>
<dbReference type="GO" id="GO:0052689">
    <property type="term" value="F:carboxylic ester hydrolase activity"/>
    <property type="evidence" value="ECO:0007669"/>
    <property type="project" value="InterPro"/>
</dbReference>
<dbReference type="Pfam" id="PF00150">
    <property type="entry name" value="Cellulase"/>
    <property type="match status" value="1"/>
</dbReference>
<reference evidence="7 8" key="1">
    <citation type="submission" date="2016-10" db="EMBL/GenBank/DDBJ databases">
        <authorList>
            <person name="de Groot N.N."/>
        </authorList>
    </citation>
    <scope>NUCLEOTIDE SEQUENCE [LARGE SCALE GENOMIC DNA]</scope>
    <source>
        <strain evidence="7 8">DSM 1801</strain>
    </source>
</reference>
<evidence type="ECO:0000256" key="3">
    <source>
        <dbReference type="SAM" id="MobiDB-lite"/>
    </source>
</evidence>
<feature type="transmembrane region" description="Helical" evidence="4">
    <location>
        <begin position="7"/>
        <end position="27"/>
    </location>
</feature>
<dbReference type="EMBL" id="FOHN01000005">
    <property type="protein sequence ID" value="SES93647.1"/>
    <property type="molecule type" value="Genomic_DNA"/>
</dbReference>
<evidence type="ECO:0000313" key="7">
    <source>
        <dbReference type="EMBL" id="SES93647.1"/>
    </source>
</evidence>
<keyword evidence="2" id="KW-0326">Glycosidase</keyword>
<keyword evidence="4" id="KW-0812">Transmembrane</keyword>
<feature type="region of interest" description="Disordered" evidence="3">
    <location>
        <begin position="694"/>
        <end position="715"/>
    </location>
</feature>
<dbReference type="AlphaFoldDB" id="A0A1I0AH99"/>
<dbReference type="Gene3D" id="3.20.20.80">
    <property type="entry name" value="Glycosidases"/>
    <property type="match status" value="1"/>
</dbReference>
<evidence type="ECO:0000256" key="4">
    <source>
        <dbReference type="SAM" id="Phobius"/>
    </source>
</evidence>